<feature type="region of interest" description="Disordered" evidence="8">
    <location>
        <begin position="74"/>
        <end position="117"/>
    </location>
</feature>
<evidence type="ECO:0000256" key="5">
    <source>
        <dbReference type="ARBA" id="ARBA00022833"/>
    </source>
</evidence>
<dbReference type="InterPro" id="IPR036236">
    <property type="entry name" value="Znf_C2H2_sf"/>
</dbReference>
<dbReference type="RefSeq" id="XP_041419570.1">
    <property type="nucleotide sequence ID" value="XM_041563636.1"/>
</dbReference>
<feature type="domain" description="C2H2-type" evidence="9">
    <location>
        <begin position="207"/>
        <end position="234"/>
    </location>
</feature>
<reference evidence="11 12" key="1">
    <citation type="submission" date="2025-04" db="UniProtKB">
        <authorList>
            <consortium name="RefSeq"/>
        </authorList>
    </citation>
    <scope>IDENTIFICATION</scope>
    <source>
        <strain evidence="11 12">J_2021</strain>
        <tissue evidence="11 12">Erythrocytes</tissue>
    </source>
</reference>
<evidence type="ECO:0000313" key="11">
    <source>
        <dbReference type="RefSeq" id="XP_018119639.1"/>
    </source>
</evidence>
<dbReference type="PROSITE" id="PS50157">
    <property type="entry name" value="ZINC_FINGER_C2H2_2"/>
    <property type="match status" value="3"/>
</dbReference>
<organism evidence="10 13">
    <name type="scientific">Xenopus laevis</name>
    <name type="common">African clawed frog</name>
    <dbReference type="NCBI Taxonomy" id="8355"/>
    <lineage>
        <taxon>Eukaryota</taxon>
        <taxon>Metazoa</taxon>
        <taxon>Chordata</taxon>
        <taxon>Craniata</taxon>
        <taxon>Vertebrata</taxon>
        <taxon>Euteleostomi</taxon>
        <taxon>Amphibia</taxon>
        <taxon>Batrachia</taxon>
        <taxon>Anura</taxon>
        <taxon>Pipoidea</taxon>
        <taxon>Pipidae</taxon>
        <taxon>Xenopodinae</taxon>
        <taxon>Xenopus</taxon>
        <taxon>Xenopus</taxon>
    </lineage>
</organism>
<evidence type="ECO:0000256" key="4">
    <source>
        <dbReference type="ARBA" id="ARBA00022771"/>
    </source>
</evidence>
<evidence type="ECO:0000256" key="8">
    <source>
        <dbReference type="SAM" id="MobiDB-lite"/>
    </source>
</evidence>
<dbReference type="SUPFAM" id="SSF57667">
    <property type="entry name" value="beta-beta-alpha zinc fingers"/>
    <property type="match status" value="2"/>
</dbReference>
<feature type="domain" description="C2H2-type" evidence="9">
    <location>
        <begin position="159"/>
        <end position="186"/>
    </location>
</feature>
<gene>
    <name evidence="11 12 13" type="primary">LOC108717271</name>
</gene>
<evidence type="ECO:0000256" key="3">
    <source>
        <dbReference type="ARBA" id="ARBA00022737"/>
    </source>
</evidence>
<dbReference type="InterPro" id="IPR013087">
    <property type="entry name" value="Znf_C2H2_type"/>
</dbReference>
<keyword evidence="4 7" id="KW-0863">Zinc-finger</keyword>
<dbReference type="PANTHER" id="PTHR23226:SF417">
    <property type="entry name" value="FINGER PROTEIN, PUTATIVE-RELATED"/>
    <property type="match status" value="1"/>
</dbReference>
<dbReference type="PROSITE" id="PS00028">
    <property type="entry name" value="ZINC_FINGER_C2H2_1"/>
    <property type="match status" value="3"/>
</dbReference>
<evidence type="ECO:0000256" key="7">
    <source>
        <dbReference type="PROSITE-ProRule" id="PRU00042"/>
    </source>
</evidence>
<keyword evidence="3" id="KW-0677">Repeat</keyword>
<feature type="region of interest" description="Disordered" evidence="8">
    <location>
        <begin position="1"/>
        <end position="57"/>
    </location>
</feature>
<dbReference type="PaxDb" id="8355-A0A1L8GC75"/>
<dbReference type="SMART" id="SM00355">
    <property type="entry name" value="ZnF_C2H2"/>
    <property type="match status" value="3"/>
</dbReference>
<evidence type="ECO:0000256" key="2">
    <source>
        <dbReference type="ARBA" id="ARBA00022723"/>
    </source>
</evidence>
<protein>
    <submittedName>
        <fullName evidence="11 12">Zinc finger protein 567</fullName>
    </submittedName>
</protein>
<dbReference type="RefSeq" id="XP_018119639.1">
    <property type="nucleotide sequence ID" value="XM_018264150.2"/>
</dbReference>
<dbReference type="GeneID" id="108717271"/>
<name>A0A1L8GC75_XENLA</name>
<comment type="similarity">
    <text evidence="1">Belongs to the krueppel C2H2-type zinc-finger protein family.</text>
</comment>
<keyword evidence="10" id="KW-1185">Reference proteome</keyword>
<feature type="domain" description="C2H2-type" evidence="9">
    <location>
        <begin position="131"/>
        <end position="158"/>
    </location>
</feature>
<evidence type="ECO:0000256" key="1">
    <source>
        <dbReference type="ARBA" id="ARBA00006991"/>
    </source>
</evidence>
<keyword evidence="6" id="KW-0238">DNA-binding</keyword>
<dbReference type="Pfam" id="PF00096">
    <property type="entry name" value="zf-C2H2"/>
    <property type="match status" value="3"/>
</dbReference>
<dbReference type="KEGG" id="xla:108717271"/>
<evidence type="ECO:0000313" key="10">
    <source>
        <dbReference type="Proteomes" id="UP000186698"/>
    </source>
</evidence>
<dbReference type="FunFam" id="3.30.160.60:FF:002343">
    <property type="entry name" value="Zinc finger protein 33A"/>
    <property type="match status" value="1"/>
</dbReference>
<dbReference type="RefSeq" id="XP_018119640.1">
    <property type="nucleotide sequence ID" value="XM_018264151.2"/>
</dbReference>
<evidence type="ECO:0000259" key="9">
    <source>
        <dbReference type="PROSITE" id="PS50157"/>
    </source>
</evidence>
<evidence type="ECO:0000313" key="13">
    <source>
        <dbReference type="RefSeq" id="XP_041419570.1"/>
    </source>
</evidence>
<dbReference type="AlphaFoldDB" id="A0A1L8GC75"/>
<dbReference type="Bgee" id="108717271">
    <property type="expression patterns" value="Expressed in oocyte and 19 other cell types or tissues"/>
</dbReference>
<dbReference type="OMA" id="LMTETVY"/>
<keyword evidence="5" id="KW-0862">Zinc</keyword>
<keyword evidence="2" id="KW-0479">Metal-binding</keyword>
<dbReference type="FunFam" id="3.30.160.60:FF:000383">
    <property type="entry name" value="Uncharacterized protein"/>
    <property type="match status" value="1"/>
</dbReference>
<feature type="compositionally biased region" description="Basic and acidic residues" evidence="8">
    <location>
        <begin position="90"/>
        <end position="116"/>
    </location>
</feature>
<dbReference type="GO" id="GO:0003677">
    <property type="term" value="F:DNA binding"/>
    <property type="evidence" value="ECO:0007669"/>
    <property type="project" value="UniProtKB-KW"/>
</dbReference>
<evidence type="ECO:0000313" key="12">
    <source>
        <dbReference type="RefSeq" id="XP_018119640.1"/>
    </source>
</evidence>
<proteinExistence type="inferred from homology"/>
<dbReference type="Gene3D" id="3.30.160.60">
    <property type="entry name" value="Classic Zinc Finger"/>
    <property type="match status" value="3"/>
</dbReference>
<feature type="compositionally biased region" description="Basic and acidic residues" evidence="8">
    <location>
        <begin position="33"/>
        <end position="48"/>
    </location>
</feature>
<sequence length="234" mass="26754">MSDSAFHGNNADDSSDSDIPWSYRRIQSRSAKLKKEPMRNRYTRERDMNGNYTSDEEDLDRKLFEEFPIVGAQGTHFKSKKPLDQGTNQHESRVRGRRQDCGRASPEKSIARERSAVDSSGNITLMTETVYKCNRCHKTFFTRSGYRKHQRNHTEENNYTCTECGESFPDWATYTLHNGTHTGNQHFSLQSHLMSHKQSHAGGDRLYQCSVCAKCFAHRSSLAAHMAAHAGEEI</sequence>
<accession>A0A1L8GC75</accession>
<dbReference type="GO" id="GO:0008270">
    <property type="term" value="F:zinc ion binding"/>
    <property type="evidence" value="ECO:0007669"/>
    <property type="project" value="UniProtKB-KW"/>
</dbReference>
<evidence type="ECO:0000256" key="6">
    <source>
        <dbReference type="ARBA" id="ARBA00023125"/>
    </source>
</evidence>
<dbReference type="Proteomes" id="UP000186698">
    <property type="component" value="Chromosome 5L"/>
</dbReference>
<dbReference type="PANTHER" id="PTHR23226">
    <property type="entry name" value="ZINC FINGER AND SCAN DOMAIN-CONTAINING"/>
    <property type="match status" value="1"/>
</dbReference>
<dbReference type="OrthoDB" id="654211at2759"/>